<reference evidence="1" key="2">
    <citation type="journal article" date="2024" name="Antonie Van Leeuwenhoek">
        <title>Roseihalotalea indica gen. nov., sp. nov., a halophilic Bacteroidetes from mesopelagic Southwest Indian Ocean with higher carbohydrate metabolic potential.</title>
        <authorList>
            <person name="Chen B."/>
            <person name="Zhang M."/>
            <person name="Lin D."/>
            <person name="Ye J."/>
            <person name="Tang K."/>
        </authorList>
    </citation>
    <scope>NUCLEOTIDE SEQUENCE</scope>
    <source>
        <strain evidence="1">TK19036</strain>
    </source>
</reference>
<dbReference type="EMBL" id="CP120682">
    <property type="protein sequence ID" value="WKN39901.1"/>
    <property type="molecule type" value="Genomic_DNA"/>
</dbReference>
<proteinExistence type="predicted"/>
<accession>A0AA49JJQ5</accession>
<sequence>MSPSEFTILPLQDKIQLLYREGTFVVAIRYYGYKINLYLLWGFYVEVFYNHKLDKIDRIELLPNSHTRLKFYSDQISLPNDLL</sequence>
<organism evidence="1">
    <name type="scientific">Roseihalotalea indica</name>
    <dbReference type="NCBI Taxonomy" id="2867963"/>
    <lineage>
        <taxon>Bacteria</taxon>
        <taxon>Pseudomonadati</taxon>
        <taxon>Bacteroidota</taxon>
        <taxon>Cytophagia</taxon>
        <taxon>Cytophagales</taxon>
        <taxon>Catalimonadaceae</taxon>
        <taxon>Roseihalotalea</taxon>
    </lineage>
</organism>
<protein>
    <submittedName>
        <fullName evidence="1">Uncharacterized protein</fullName>
    </submittedName>
</protein>
<reference evidence="1" key="1">
    <citation type="journal article" date="2023" name="Comput. Struct. Biotechnol. J.">
        <title>Discovery of a novel marine Bacteroidetes with a rich repertoire of carbohydrate-active enzymes.</title>
        <authorList>
            <person name="Chen B."/>
            <person name="Liu G."/>
            <person name="Chen Q."/>
            <person name="Wang H."/>
            <person name="Liu L."/>
            <person name="Tang K."/>
        </authorList>
    </citation>
    <scope>NUCLEOTIDE SEQUENCE</scope>
    <source>
        <strain evidence="1">TK19036</strain>
    </source>
</reference>
<name>A0AA49JJQ5_9BACT</name>
<dbReference type="AlphaFoldDB" id="A0AA49JJQ5"/>
<evidence type="ECO:0000313" key="1">
    <source>
        <dbReference type="EMBL" id="WKN39901.1"/>
    </source>
</evidence>
<gene>
    <name evidence="1" type="ORF">K4G66_14505</name>
</gene>